<keyword evidence="4" id="KW-0472">Membrane</keyword>
<dbReference type="FunFam" id="4.10.410.10:FF:000020">
    <property type="entry name" value="Collagen, type VI, alpha 3"/>
    <property type="match status" value="2"/>
</dbReference>
<keyword evidence="7" id="KW-1185">Reference proteome</keyword>
<reference evidence="6 7" key="1">
    <citation type="submission" date="2014-10" db="EMBL/GenBank/DDBJ databases">
        <title>Draft genome of the hookworm Ancylostoma caninum.</title>
        <authorList>
            <person name="Mitreva M."/>
        </authorList>
    </citation>
    <scope>NUCLEOTIDE SEQUENCE [LARGE SCALE GENOMIC DNA]</scope>
    <source>
        <strain evidence="6 7">Baltimore</strain>
    </source>
</reference>
<keyword evidence="4" id="KW-0812">Transmembrane</keyword>
<evidence type="ECO:0000256" key="1">
    <source>
        <dbReference type="ARBA" id="ARBA00022690"/>
    </source>
</evidence>
<keyword evidence="3" id="KW-1015">Disulfide bond</keyword>
<gene>
    <name evidence="6" type="ORF">ANCCAN_18167</name>
</gene>
<dbReference type="PROSITE" id="PS50279">
    <property type="entry name" value="BPTI_KUNITZ_2"/>
    <property type="match status" value="2"/>
</dbReference>
<dbReference type="OrthoDB" id="4473401at2759"/>
<dbReference type="InterPro" id="IPR020901">
    <property type="entry name" value="Prtase_inh_Kunz-CS"/>
</dbReference>
<dbReference type="GO" id="GO:0005615">
    <property type="term" value="C:extracellular space"/>
    <property type="evidence" value="ECO:0007669"/>
    <property type="project" value="TreeGrafter"/>
</dbReference>
<keyword evidence="2" id="KW-0722">Serine protease inhibitor</keyword>
<keyword evidence="4" id="KW-1133">Transmembrane helix</keyword>
<accession>A0A368FYA0</accession>
<evidence type="ECO:0000259" key="5">
    <source>
        <dbReference type="PROSITE" id="PS50279"/>
    </source>
</evidence>
<dbReference type="STRING" id="29170.A0A368FYA0"/>
<dbReference type="InterPro" id="IPR050098">
    <property type="entry name" value="TFPI/VKTCI-like"/>
</dbReference>
<dbReference type="PANTHER" id="PTHR10083">
    <property type="entry name" value="KUNITZ-TYPE PROTEASE INHIBITOR-RELATED"/>
    <property type="match status" value="1"/>
</dbReference>
<proteinExistence type="predicted"/>
<dbReference type="InterPro" id="IPR002223">
    <property type="entry name" value="Kunitz_BPTI"/>
</dbReference>
<dbReference type="Gene3D" id="4.10.410.10">
    <property type="entry name" value="Pancreatic trypsin inhibitor Kunitz domain"/>
    <property type="match status" value="2"/>
</dbReference>
<organism evidence="6 7">
    <name type="scientific">Ancylostoma caninum</name>
    <name type="common">Dog hookworm</name>
    <dbReference type="NCBI Taxonomy" id="29170"/>
    <lineage>
        <taxon>Eukaryota</taxon>
        <taxon>Metazoa</taxon>
        <taxon>Ecdysozoa</taxon>
        <taxon>Nematoda</taxon>
        <taxon>Chromadorea</taxon>
        <taxon>Rhabditida</taxon>
        <taxon>Rhabditina</taxon>
        <taxon>Rhabditomorpha</taxon>
        <taxon>Strongyloidea</taxon>
        <taxon>Ancylostomatidae</taxon>
        <taxon>Ancylostomatinae</taxon>
        <taxon>Ancylostoma</taxon>
    </lineage>
</organism>
<dbReference type="InterPro" id="IPR036880">
    <property type="entry name" value="Kunitz_BPTI_sf"/>
</dbReference>
<feature type="transmembrane region" description="Helical" evidence="4">
    <location>
        <begin position="12"/>
        <end position="30"/>
    </location>
</feature>
<evidence type="ECO:0000256" key="2">
    <source>
        <dbReference type="ARBA" id="ARBA00022900"/>
    </source>
</evidence>
<evidence type="ECO:0000256" key="4">
    <source>
        <dbReference type="SAM" id="Phobius"/>
    </source>
</evidence>
<feature type="domain" description="BPTI/Kunitz inhibitor" evidence="5">
    <location>
        <begin position="48"/>
        <end position="98"/>
    </location>
</feature>
<dbReference type="SUPFAM" id="SSF57362">
    <property type="entry name" value="BPTI-like"/>
    <property type="match status" value="2"/>
</dbReference>
<feature type="non-terminal residue" evidence="6">
    <location>
        <position position="1"/>
    </location>
</feature>
<name>A0A368FYA0_ANCCA</name>
<feature type="domain" description="BPTI/Kunitz inhibitor" evidence="5">
    <location>
        <begin position="124"/>
        <end position="174"/>
    </location>
</feature>
<comment type="caution">
    <text evidence="6">The sequence shown here is derived from an EMBL/GenBank/DDBJ whole genome shotgun (WGS) entry which is preliminary data.</text>
</comment>
<dbReference type="PANTHER" id="PTHR10083:SF374">
    <property type="entry name" value="BPTI_KUNITZ INHIBITOR DOMAIN-CONTAINING PROTEIN"/>
    <property type="match status" value="1"/>
</dbReference>
<dbReference type="Pfam" id="PF00014">
    <property type="entry name" value="Kunitz_BPTI"/>
    <property type="match status" value="2"/>
</dbReference>
<protein>
    <submittedName>
        <fullName evidence="6">Kunitz/Bovine pancreatic trypsin inhibitor domain protein</fullName>
    </submittedName>
</protein>
<dbReference type="Proteomes" id="UP000252519">
    <property type="component" value="Unassembled WGS sequence"/>
</dbReference>
<dbReference type="EMBL" id="JOJR01000606">
    <property type="protein sequence ID" value="RCN35959.1"/>
    <property type="molecule type" value="Genomic_DNA"/>
</dbReference>
<dbReference type="PRINTS" id="PR00759">
    <property type="entry name" value="BASICPTASE"/>
</dbReference>
<evidence type="ECO:0000313" key="7">
    <source>
        <dbReference type="Proteomes" id="UP000252519"/>
    </source>
</evidence>
<dbReference type="AlphaFoldDB" id="A0A368FYA0"/>
<keyword evidence="1" id="KW-0646">Protease inhibitor</keyword>
<dbReference type="SMART" id="SM00131">
    <property type="entry name" value="KU"/>
    <property type="match status" value="2"/>
</dbReference>
<evidence type="ECO:0000313" key="6">
    <source>
        <dbReference type="EMBL" id="RCN35959.1"/>
    </source>
</evidence>
<evidence type="ECO:0000256" key="3">
    <source>
        <dbReference type="ARBA" id="ARBA00023157"/>
    </source>
</evidence>
<dbReference type="CDD" id="cd00109">
    <property type="entry name" value="Kunitz-type"/>
    <property type="match status" value="2"/>
</dbReference>
<sequence length="187" mass="20876">LQSNISVTCNLFFLSFSTLLQVTLAGKFYFRHQITLTFQAAAIVLPRCSQKIDPGPCRAYIPRYGFDASIGECVEFIYGGCGGNSNRFPLRSQCERTCMMPRGGIIIEPEINFLPSFTADDPVCTLPLEKGPCFALLPRYGFDAELGKCVMFMYGGCQGNGNNFETLEECQVSCLENTPMPIRRYRL</sequence>
<dbReference type="GO" id="GO:0004867">
    <property type="term" value="F:serine-type endopeptidase inhibitor activity"/>
    <property type="evidence" value="ECO:0007669"/>
    <property type="project" value="UniProtKB-KW"/>
</dbReference>
<dbReference type="PROSITE" id="PS00280">
    <property type="entry name" value="BPTI_KUNITZ_1"/>
    <property type="match status" value="2"/>
</dbReference>